<dbReference type="GO" id="GO:0030428">
    <property type="term" value="C:cell septum"/>
    <property type="evidence" value="ECO:0007669"/>
    <property type="project" value="TreeGrafter"/>
</dbReference>
<keyword evidence="5" id="KW-0808">Transferase</keyword>
<feature type="transmembrane region" description="Helical" evidence="11">
    <location>
        <begin position="183"/>
        <end position="203"/>
    </location>
</feature>
<evidence type="ECO:0000256" key="1">
    <source>
        <dbReference type="ARBA" id="ARBA00004651"/>
    </source>
</evidence>
<feature type="transmembrane region" description="Helical" evidence="11">
    <location>
        <begin position="662"/>
        <end position="685"/>
    </location>
</feature>
<dbReference type="InterPro" id="IPR029044">
    <property type="entry name" value="Nucleotide-diphossugar_trans"/>
</dbReference>
<dbReference type="SUPFAM" id="SSF53448">
    <property type="entry name" value="Nucleotide-diphospho-sugar transferases"/>
    <property type="match status" value="1"/>
</dbReference>
<evidence type="ECO:0000313" key="13">
    <source>
        <dbReference type="Proteomes" id="UP001321749"/>
    </source>
</evidence>
<dbReference type="AlphaFoldDB" id="A0AAV9HFR0"/>
<sequence>MSNTTRPQPAANANNKFNSAPSPASASHHEHASQEETHVAPVTAATPSWVTRWITRRTERKQAQSILPIHNNHKTPRSPVLPIKDKMIPKPLKHPFIQPLPGVASSPGDNRISSEESTVEHVPQVQERTPELPSTSCTNSPADVSAAEPALVASARETKVTTSTANDAAIVRRGKKRMLEQKVATACCLTGLNFTFIFASWWWPQYWYIYFPFICLPLALNVCMIASITFFVVKRFMFGEEKVIPEEPENIAYVLACYNETSEECTKSLDSLVAQEGIDRHKQAIMIICDGKVRGPGMAKTTAASLIDDILVDPTDRRLIRGAYTAWDGQTMDVEVSRGVYRGKIPFLCIVKQQNQGKRDSLIVIRSFLLKFNRRCSQPDQKMIFSPRFFNYMTEWLSEQSQIPEVSCLVGMDCDTRFAPDCVARLLDSSRIDPERTVGVCGYVAVDFTLSSKWNPWSLYQSAEYTVAQGLRRLHQSVATRKVSCLPGCCQLLKVTEETCGDEILLVRFGYHHSPLDGMLRQIRATASEDRNHVCLMLTAFPRVQTRQALFARAYTDVPRSWSVFLSQRRRWTLGATANDLLLTFAGGTQWWERILALSNVVIWSLNVFVIASIACMVFAFIHQPVWILMVFVGVMLIPVIYYLLMTFWLVRGGVLERVQYLVGLTMFIVCGPFVNISILLYAVWNMDSFGWGKTRKVVACEDGDVTTEGGAQGKEEEENDQTRWEKGAEERVCMDEENQIVQTPSGWKKMPVRTEEEGAYSGGNY</sequence>
<evidence type="ECO:0000256" key="6">
    <source>
        <dbReference type="ARBA" id="ARBA00022692"/>
    </source>
</evidence>
<keyword evidence="6 11" id="KW-0812">Transmembrane</keyword>
<evidence type="ECO:0000256" key="4">
    <source>
        <dbReference type="ARBA" id="ARBA00022676"/>
    </source>
</evidence>
<reference evidence="12" key="2">
    <citation type="submission" date="2023-06" db="EMBL/GenBank/DDBJ databases">
        <authorList>
            <consortium name="Lawrence Berkeley National Laboratory"/>
            <person name="Mondo S.J."/>
            <person name="Hensen N."/>
            <person name="Bonometti L."/>
            <person name="Westerberg I."/>
            <person name="Brannstrom I.O."/>
            <person name="Guillou S."/>
            <person name="Cros-Aarteil S."/>
            <person name="Calhoun S."/>
            <person name="Haridas S."/>
            <person name="Kuo A."/>
            <person name="Pangilinan J."/>
            <person name="Riley R."/>
            <person name="Labutti K."/>
            <person name="Andreopoulos B."/>
            <person name="Lipzen A."/>
            <person name="Chen C."/>
            <person name="Yanf M."/>
            <person name="Daum C."/>
            <person name="Ng V."/>
            <person name="Clum A."/>
            <person name="Steindorff A."/>
            <person name="Ohm R."/>
            <person name="Martin F."/>
            <person name="Silar P."/>
            <person name="Natvig D."/>
            <person name="Lalanne C."/>
            <person name="Gautier V."/>
            <person name="Ament-Velasquez S.L."/>
            <person name="Kruys A."/>
            <person name="Hutchinson M.I."/>
            <person name="Powell A.J."/>
            <person name="Barry K."/>
            <person name="Miller A.N."/>
            <person name="Grigoriev I.V."/>
            <person name="Debuchy R."/>
            <person name="Gladieux P."/>
            <person name="Thoren M.H."/>
            <person name="Johannesson H."/>
        </authorList>
    </citation>
    <scope>NUCLEOTIDE SEQUENCE</scope>
    <source>
        <strain evidence="12">PSN324</strain>
    </source>
</reference>
<feature type="compositionally biased region" description="Low complexity" evidence="10">
    <location>
        <begin position="9"/>
        <end position="26"/>
    </location>
</feature>
<evidence type="ECO:0000256" key="9">
    <source>
        <dbReference type="ARBA" id="ARBA00023180"/>
    </source>
</evidence>
<keyword evidence="13" id="KW-1185">Reference proteome</keyword>
<feature type="transmembrane region" description="Helical" evidence="11">
    <location>
        <begin position="628"/>
        <end position="650"/>
    </location>
</feature>
<feature type="region of interest" description="Disordered" evidence="10">
    <location>
        <begin position="1"/>
        <end position="43"/>
    </location>
</feature>
<dbReference type="EC" id="2.4.1.16" evidence="2"/>
<feature type="region of interest" description="Disordered" evidence="10">
    <location>
        <begin position="745"/>
        <end position="766"/>
    </location>
</feature>
<evidence type="ECO:0000256" key="11">
    <source>
        <dbReference type="SAM" id="Phobius"/>
    </source>
</evidence>
<dbReference type="GO" id="GO:0006031">
    <property type="term" value="P:chitin biosynthetic process"/>
    <property type="evidence" value="ECO:0007669"/>
    <property type="project" value="TreeGrafter"/>
</dbReference>
<comment type="caution">
    <text evidence="12">The sequence shown here is derived from an EMBL/GenBank/DDBJ whole genome shotgun (WGS) entry which is preliminary data.</text>
</comment>
<evidence type="ECO:0000313" key="12">
    <source>
        <dbReference type="EMBL" id="KAK4458615.1"/>
    </source>
</evidence>
<evidence type="ECO:0000256" key="5">
    <source>
        <dbReference type="ARBA" id="ARBA00022679"/>
    </source>
</evidence>
<keyword evidence="7 11" id="KW-1133">Transmembrane helix</keyword>
<keyword evidence="4" id="KW-0328">Glycosyltransferase</keyword>
<keyword evidence="3" id="KW-1003">Cell membrane</keyword>
<dbReference type="InterPro" id="IPR004835">
    <property type="entry name" value="Chitin_synth"/>
</dbReference>
<dbReference type="Proteomes" id="UP001321749">
    <property type="component" value="Unassembled WGS sequence"/>
</dbReference>
<dbReference type="GO" id="GO:0005886">
    <property type="term" value="C:plasma membrane"/>
    <property type="evidence" value="ECO:0007669"/>
    <property type="project" value="UniProtKB-SubCell"/>
</dbReference>
<feature type="transmembrane region" description="Helical" evidence="11">
    <location>
        <begin position="601"/>
        <end position="622"/>
    </location>
</feature>
<evidence type="ECO:0000256" key="8">
    <source>
        <dbReference type="ARBA" id="ARBA00023136"/>
    </source>
</evidence>
<keyword evidence="8 11" id="KW-0472">Membrane</keyword>
<dbReference type="Pfam" id="PF03142">
    <property type="entry name" value="Chitin_synth_2"/>
    <property type="match status" value="1"/>
</dbReference>
<dbReference type="PANTHER" id="PTHR22914:SF13">
    <property type="entry name" value="CHITIN SYNTHASE"/>
    <property type="match status" value="1"/>
</dbReference>
<feature type="transmembrane region" description="Helical" evidence="11">
    <location>
        <begin position="209"/>
        <end position="233"/>
    </location>
</feature>
<gene>
    <name evidence="12" type="ORF">QBC42DRAFT_255160</name>
</gene>
<keyword evidence="9" id="KW-0325">Glycoprotein</keyword>
<feature type="compositionally biased region" description="Polar residues" evidence="10">
    <location>
        <begin position="132"/>
        <end position="142"/>
    </location>
</feature>
<reference evidence="12" key="1">
    <citation type="journal article" date="2023" name="Mol. Phylogenet. Evol.">
        <title>Genome-scale phylogeny and comparative genomics of the fungal order Sordariales.</title>
        <authorList>
            <person name="Hensen N."/>
            <person name="Bonometti L."/>
            <person name="Westerberg I."/>
            <person name="Brannstrom I.O."/>
            <person name="Guillou S."/>
            <person name="Cros-Aarteil S."/>
            <person name="Calhoun S."/>
            <person name="Haridas S."/>
            <person name="Kuo A."/>
            <person name="Mondo S."/>
            <person name="Pangilinan J."/>
            <person name="Riley R."/>
            <person name="LaButti K."/>
            <person name="Andreopoulos B."/>
            <person name="Lipzen A."/>
            <person name="Chen C."/>
            <person name="Yan M."/>
            <person name="Daum C."/>
            <person name="Ng V."/>
            <person name="Clum A."/>
            <person name="Steindorff A."/>
            <person name="Ohm R.A."/>
            <person name="Martin F."/>
            <person name="Silar P."/>
            <person name="Natvig D.O."/>
            <person name="Lalanne C."/>
            <person name="Gautier V."/>
            <person name="Ament-Velasquez S.L."/>
            <person name="Kruys A."/>
            <person name="Hutchinson M.I."/>
            <person name="Powell A.J."/>
            <person name="Barry K."/>
            <person name="Miller A.N."/>
            <person name="Grigoriev I.V."/>
            <person name="Debuchy R."/>
            <person name="Gladieux P."/>
            <person name="Hiltunen Thoren M."/>
            <person name="Johannesson H."/>
        </authorList>
    </citation>
    <scope>NUCLEOTIDE SEQUENCE</scope>
    <source>
        <strain evidence="12">PSN324</strain>
    </source>
</reference>
<proteinExistence type="predicted"/>
<evidence type="ECO:0000256" key="3">
    <source>
        <dbReference type="ARBA" id="ARBA00022475"/>
    </source>
</evidence>
<accession>A0AAV9HFR0</accession>
<dbReference type="GO" id="GO:0031505">
    <property type="term" value="P:fungal-type cell wall organization"/>
    <property type="evidence" value="ECO:0007669"/>
    <property type="project" value="TreeGrafter"/>
</dbReference>
<name>A0AAV9HFR0_9PEZI</name>
<protein>
    <recommendedName>
        <fullName evidence="2">chitin synthase</fullName>
        <ecNumber evidence="2">2.4.1.16</ecNumber>
    </recommendedName>
</protein>
<comment type="subcellular location">
    <subcellularLocation>
        <location evidence="1">Cell membrane</location>
        <topology evidence="1">Multi-pass membrane protein</topology>
    </subcellularLocation>
</comment>
<evidence type="ECO:0000256" key="10">
    <source>
        <dbReference type="SAM" id="MobiDB-lite"/>
    </source>
</evidence>
<evidence type="ECO:0000256" key="7">
    <source>
        <dbReference type="ARBA" id="ARBA00022989"/>
    </source>
</evidence>
<dbReference type="EMBL" id="MU865062">
    <property type="protein sequence ID" value="KAK4458615.1"/>
    <property type="molecule type" value="Genomic_DNA"/>
</dbReference>
<dbReference type="GO" id="GO:0004100">
    <property type="term" value="F:chitin synthase activity"/>
    <property type="evidence" value="ECO:0007669"/>
    <property type="project" value="UniProtKB-EC"/>
</dbReference>
<organism evidence="12 13">
    <name type="scientific">Cladorrhinum samala</name>
    <dbReference type="NCBI Taxonomy" id="585594"/>
    <lineage>
        <taxon>Eukaryota</taxon>
        <taxon>Fungi</taxon>
        <taxon>Dikarya</taxon>
        <taxon>Ascomycota</taxon>
        <taxon>Pezizomycotina</taxon>
        <taxon>Sordariomycetes</taxon>
        <taxon>Sordariomycetidae</taxon>
        <taxon>Sordariales</taxon>
        <taxon>Podosporaceae</taxon>
        <taxon>Cladorrhinum</taxon>
    </lineage>
</organism>
<feature type="compositionally biased region" description="Basic and acidic residues" evidence="10">
    <location>
        <begin position="27"/>
        <end position="38"/>
    </location>
</feature>
<evidence type="ECO:0000256" key="2">
    <source>
        <dbReference type="ARBA" id="ARBA00012543"/>
    </source>
</evidence>
<feature type="region of interest" description="Disordered" evidence="10">
    <location>
        <begin position="102"/>
        <end position="142"/>
    </location>
</feature>
<dbReference type="PANTHER" id="PTHR22914">
    <property type="entry name" value="CHITIN SYNTHASE"/>
    <property type="match status" value="1"/>
</dbReference>